<evidence type="ECO:0000256" key="5">
    <source>
        <dbReference type="ARBA" id="ARBA00022840"/>
    </source>
</evidence>
<dbReference type="GO" id="GO:0006281">
    <property type="term" value="P:DNA repair"/>
    <property type="evidence" value="ECO:0007669"/>
    <property type="project" value="InterPro"/>
</dbReference>
<dbReference type="InterPro" id="IPR004582">
    <property type="entry name" value="Checkpoint_prot_Rad17_Rad24"/>
</dbReference>
<dbReference type="GO" id="GO:0005524">
    <property type="term" value="F:ATP binding"/>
    <property type="evidence" value="ECO:0007669"/>
    <property type="project" value="UniProtKB-KW"/>
</dbReference>
<dbReference type="Pfam" id="PF03215">
    <property type="entry name" value="Rad17"/>
    <property type="match status" value="1"/>
</dbReference>
<keyword evidence="5" id="KW-0067">ATP-binding</keyword>
<proteinExistence type="inferred from homology"/>
<evidence type="ECO:0000256" key="6">
    <source>
        <dbReference type="ARBA" id="ARBA00023242"/>
    </source>
</evidence>
<evidence type="ECO:0000256" key="3">
    <source>
        <dbReference type="ARBA" id="ARBA00022741"/>
    </source>
</evidence>
<keyword evidence="6" id="KW-0539">Nucleus</keyword>
<evidence type="ECO:0000256" key="1">
    <source>
        <dbReference type="ARBA" id="ARBA00004123"/>
    </source>
</evidence>
<evidence type="ECO:0000313" key="8">
    <source>
        <dbReference type="EMBL" id="KAJ8968641.1"/>
    </source>
</evidence>
<dbReference type="PANTHER" id="PTHR12172:SF0">
    <property type="entry name" value="CELL CYCLE CHECKPOINT PROTEIN RAD17"/>
    <property type="match status" value="1"/>
</dbReference>
<gene>
    <name evidence="8" type="ORF">NQ314_002201</name>
</gene>
<dbReference type="InterPro" id="IPR027417">
    <property type="entry name" value="P-loop_NTPase"/>
</dbReference>
<dbReference type="GO" id="GO:0005634">
    <property type="term" value="C:nucleus"/>
    <property type="evidence" value="ECO:0007669"/>
    <property type="project" value="UniProtKB-SubCell"/>
</dbReference>
<comment type="subcellular location">
    <subcellularLocation>
        <location evidence="1">Nucleus</location>
    </subcellularLocation>
</comment>
<evidence type="ECO:0000313" key="9">
    <source>
        <dbReference type="Proteomes" id="UP001162156"/>
    </source>
</evidence>
<evidence type="ECO:0000256" key="2">
    <source>
        <dbReference type="ARBA" id="ARBA00006168"/>
    </source>
</evidence>
<comment type="similarity">
    <text evidence="2">Belongs to the rad17/RAD24 family.</text>
</comment>
<keyword evidence="7" id="KW-0131">Cell cycle</keyword>
<comment type="caution">
    <text evidence="8">The sequence shown here is derived from an EMBL/GenBank/DDBJ whole genome shotgun (WGS) entry which is preliminary data.</text>
</comment>
<dbReference type="Gene3D" id="3.40.50.300">
    <property type="entry name" value="P-loop containing nucleotide triphosphate hydrolases"/>
    <property type="match status" value="1"/>
</dbReference>
<keyword evidence="3" id="KW-0547">Nucleotide-binding</keyword>
<organism evidence="8 9">
    <name type="scientific">Rhamnusium bicolor</name>
    <dbReference type="NCBI Taxonomy" id="1586634"/>
    <lineage>
        <taxon>Eukaryota</taxon>
        <taxon>Metazoa</taxon>
        <taxon>Ecdysozoa</taxon>
        <taxon>Arthropoda</taxon>
        <taxon>Hexapoda</taxon>
        <taxon>Insecta</taxon>
        <taxon>Pterygota</taxon>
        <taxon>Neoptera</taxon>
        <taxon>Endopterygota</taxon>
        <taxon>Coleoptera</taxon>
        <taxon>Polyphaga</taxon>
        <taxon>Cucujiformia</taxon>
        <taxon>Chrysomeloidea</taxon>
        <taxon>Cerambycidae</taxon>
        <taxon>Lepturinae</taxon>
        <taxon>Rhagiini</taxon>
        <taxon>Rhamnusium</taxon>
    </lineage>
</organism>
<dbReference type="EMBL" id="JANEYF010000671">
    <property type="protein sequence ID" value="KAJ8968641.1"/>
    <property type="molecule type" value="Genomic_DNA"/>
</dbReference>
<protein>
    <recommendedName>
        <fullName evidence="10">Cell cycle checkpoint protein RAD17</fullName>
    </recommendedName>
</protein>
<evidence type="ECO:0008006" key="10">
    <source>
        <dbReference type="Google" id="ProtNLM"/>
    </source>
</evidence>
<dbReference type="GO" id="GO:0003682">
    <property type="term" value="F:chromatin binding"/>
    <property type="evidence" value="ECO:0007669"/>
    <property type="project" value="TreeGrafter"/>
</dbReference>
<reference evidence="8" key="1">
    <citation type="journal article" date="2023" name="Insect Mol. Biol.">
        <title>Genome sequencing provides insights into the evolution of gene families encoding plant cell wall-degrading enzymes in longhorned beetles.</title>
        <authorList>
            <person name="Shin N.R."/>
            <person name="Okamura Y."/>
            <person name="Kirsch R."/>
            <person name="Pauchet Y."/>
        </authorList>
    </citation>
    <scope>NUCLEOTIDE SEQUENCE</scope>
    <source>
        <strain evidence="8">RBIC_L_NR</strain>
    </source>
</reference>
<dbReference type="PANTHER" id="PTHR12172">
    <property type="entry name" value="CELL CYCLE CHECKPOINT PROTEIN RAD17"/>
    <property type="match status" value="1"/>
</dbReference>
<evidence type="ECO:0000256" key="4">
    <source>
        <dbReference type="ARBA" id="ARBA00022763"/>
    </source>
</evidence>
<sequence length="229" mass="26516">MKRSRAREWKTFDFGPELKSPVKNVNKKTSRNMDPEQVTADFRNTVTESQTFNFSKNIAPKTITDLAVHPKKIQEVEEWLKLNVANQKMNYSSFLLLSGPTGSGKTATINVLCKKMEISVSEWVNPMDQDYELFRGPSQLKRFVEFLIESKWNSLLEIGNFKRITLVKDFPNAIIYQPEEFIDVLEECYYKTKNPIIFICTDASTGGINLSRTLFPEETINKYNITHIR</sequence>
<accession>A0AAV8ZS25</accession>
<dbReference type="Proteomes" id="UP001162156">
    <property type="component" value="Unassembled WGS sequence"/>
</dbReference>
<keyword evidence="4" id="KW-0227">DNA damage</keyword>
<dbReference type="GO" id="GO:0003689">
    <property type="term" value="F:DNA clamp loader activity"/>
    <property type="evidence" value="ECO:0007669"/>
    <property type="project" value="TreeGrafter"/>
</dbReference>
<dbReference type="GO" id="GO:0033314">
    <property type="term" value="P:mitotic DNA replication checkpoint signaling"/>
    <property type="evidence" value="ECO:0007669"/>
    <property type="project" value="TreeGrafter"/>
</dbReference>
<dbReference type="GO" id="GO:0000077">
    <property type="term" value="P:DNA damage checkpoint signaling"/>
    <property type="evidence" value="ECO:0007669"/>
    <property type="project" value="TreeGrafter"/>
</dbReference>
<keyword evidence="9" id="KW-1185">Reference proteome</keyword>
<dbReference type="AlphaFoldDB" id="A0AAV8ZS25"/>
<evidence type="ECO:0000256" key="7">
    <source>
        <dbReference type="ARBA" id="ARBA00023306"/>
    </source>
</evidence>
<dbReference type="SUPFAM" id="SSF52540">
    <property type="entry name" value="P-loop containing nucleoside triphosphate hydrolases"/>
    <property type="match status" value="1"/>
</dbReference>
<name>A0AAV8ZS25_9CUCU</name>